<proteinExistence type="predicted"/>
<sequence length="247" mass="26733">MAAPTILSLPHQAMLANNRPPTTSWPSEAISSNGTATEISQPSPLKLREDIQKVTIEGFRTLGIVSTFVAGVEAQCLGLISDVSGHPRLSEAASALLLVGLSLTAFGAALSLLSARWFELLTGKELDLLRDRVMAARIKSRNHIDDIYVASASGQVEKPQDVYYESGPTWKDHLVARAVGSTTMIVFCGFYTFVVGMTIYGWIAHSVVAAAVNTFVAMLGTALIVIMHLNFDAKAVLNLMRFERVRI</sequence>
<keyword evidence="2" id="KW-1133">Transmembrane helix</keyword>
<evidence type="ECO:0000313" key="3">
    <source>
        <dbReference type="EMBL" id="CAE6462631.1"/>
    </source>
</evidence>
<name>A0A8H3GS61_9AGAM</name>
<evidence type="ECO:0000313" key="4">
    <source>
        <dbReference type="Proteomes" id="UP000663846"/>
    </source>
</evidence>
<keyword evidence="2" id="KW-0472">Membrane</keyword>
<comment type="caution">
    <text evidence="3">The sequence shown here is derived from an EMBL/GenBank/DDBJ whole genome shotgun (WGS) entry which is preliminary data.</text>
</comment>
<gene>
    <name evidence="3" type="ORF">RDB_LOCUS161806</name>
</gene>
<evidence type="ECO:0000256" key="1">
    <source>
        <dbReference type="SAM" id="MobiDB-lite"/>
    </source>
</evidence>
<dbReference type="Proteomes" id="UP000663846">
    <property type="component" value="Unassembled WGS sequence"/>
</dbReference>
<organism evidence="3 4">
    <name type="scientific">Rhizoctonia solani</name>
    <dbReference type="NCBI Taxonomy" id="456999"/>
    <lineage>
        <taxon>Eukaryota</taxon>
        <taxon>Fungi</taxon>
        <taxon>Dikarya</taxon>
        <taxon>Basidiomycota</taxon>
        <taxon>Agaricomycotina</taxon>
        <taxon>Agaricomycetes</taxon>
        <taxon>Cantharellales</taxon>
        <taxon>Ceratobasidiaceae</taxon>
        <taxon>Rhizoctonia</taxon>
    </lineage>
</organism>
<feature type="transmembrane region" description="Helical" evidence="2">
    <location>
        <begin position="184"/>
        <end position="203"/>
    </location>
</feature>
<feature type="transmembrane region" description="Helical" evidence="2">
    <location>
        <begin position="209"/>
        <end position="231"/>
    </location>
</feature>
<reference evidence="3" key="1">
    <citation type="submission" date="2021-01" db="EMBL/GenBank/DDBJ databases">
        <authorList>
            <person name="Kaushik A."/>
        </authorList>
    </citation>
    <scope>NUCLEOTIDE SEQUENCE</scope>
    <source>
        <strain evidence="3">AG1-1C</strain>
    </source>
</reference>
<dbReference type="OrthoDB" id="2246127at2759"/>
<dbReference type="EMBL" id="CAJMWS010000772">
    <property type="protein sequence ID" value="CAE6462631.1"/>
    <property type="molecule type" value="Genomic_DNA"/>
</dbReference>
<dbReference type="AlphaFoldDB" id="A0A8H3GS61"/>
<accession>A0A8H3GS61</accession>
<protein>
    <submittedName>
        <fullName evidence="3">Uncharacterized protein</fullName>
    </submittedName>
</protein>
<keyword evidence="2" id="KW-0812">Transmembrane</keyword>
<evidence type="ECO:0000256" key="2">
    <source>
        <dbReference type="SAM" id="Phobius"/>
    </source>
</evidence>
<feature type="transmembrane region" description="Helical" evidence="2">
    <location>
        <begin position="92"/>
        <end position="115"/>
    </location>
</feature>
<feature type="region of interest" description="Disordered" evidence="1">
    <location>
        <begin position="19"/>
        <end position="42"/>
    </location>
</feature>